<name>A0A5B1L4B0_9ACTN</name>
<sequence length="91" mass="10146">MIDAVSVDPRLVRHVVATTGLGPSEAARVIDDVLAFHQEPVDAYVRRRHTELQQRGLKNPAIFATLSDELAARPFAAPDLSERQLRRIIYG</sequence>
<reference evidence="1 2" key="2">
    <citation type="submission" date="2019-09" db="EMBL/GenBank/DDBJ databases">
        <authorList>
            <person name="Jin C."/>
        </authorList>
    </citation>
    <scope>NUCLEOTIDE SEQUENCE [LARGE SCALE GENOMIC DNA]</scope>
    <source>
        <strain evidence="1 2">BN130099</strain>
    </source>
</reference>
<dbReference type="EMBL" id="VUJV01000009">
    <property type="protein sequence ID" value="KAA1415493.1"/>
    <property type="molecule type" value="Genomic_DNA"/>
</dbReference>
<keyword evidence="2" id="KW-1185">Reference proteome</keyword>
<dbReference type="Proteomes" id="UP000325003">
    <property type="component" value="Unassembled WGS sequence"/>
</dbReference>
<evidence type="ECO:0000313" key="1">
    <source>
        <dbReference type="EMBL" id="KAA1415493.1"/>
    </source>
</evidence>
<accession>A0A5B1L4B0</accession>
<gene>
    <name evidence="1" type="ORF">F0U44_21165</name>
</gene>
<proteinExistence type="predicted"/>
<protein>
    <submittedName>
        <fullName evidence="1">Uncharacterized protein</fullName>
    </submittedName>
</protein>
<organism evidence="1 2">
    <name type="scientific">Nocardioides humilatus</name>
    <dbReference type="NCBI Taxonomy" id="2607660"/>
    <lineage>
        <taxon>Bacteria</taxon>
        <taxon>Bacillati</taxon>
        <taxon>Actinomycetota</taxon>
        <taxon>Actinomycetes</taxon>
        <taxon>Propionibacteriales</taxon>
        <taxon>Nocardioidaceae</taxon>
        <taxon>Nocardioides</taxon>
    </lineage>
</organism>
<dbReference type="AlphaFoldDB" id="A0A5B1L4B0"/>
<evidence type="ECO:0000313" key="2">
    <source>
        <dbReference type="Proteomes" id="UP000325003"/>
    </source>
</evidence>
<reference evidence="1 2" key="1">
    <citation type="submission" date="2019-09" db="EMBL/GenBank/DDBJ databases">
        <title>Nocardioides panacisoli sp. nov., isolated from the soil of a ginseng field.</title>
        <authorList>
            <person name="Cho C."/>
        </authorList>
    </citation>
    <scope>NUCLEOTIDE SEQUENCE [LARGE SCALE GENOMIC DNA]</scope>
    <source>
        <strain evidence="1 2">BN130099</strain>
    </source>
</reference>
<comment type="caution">
    <text evidence="1">The sequence shown here is derived from an EMBL/GenBank/DDBJ whole genome shotgun (WGS) entry which is preliminary data.</text>
</comment>